<protein>
    <recommendedName>
        <fullName evidence="1">GIY-YIG domain-containing protein</fullName>
    </recommendedName>
</protein>
<comment type="caution">
    <text evidence="2">The sequence shown here is derived from an EMBL/GenBank/DDBJ whole genome shotgun (WGS) entry which is preliminary data.</text>
</comment>
<dbReference type="InterPro" id="IPR000305">
    <property type="entry name" value="GIY-YIG_endonuc"/>
</dbReference>
<proteinExistence type="predicted"/>
<dbReference type="Gene3D" id="3.40.1440.10">
    <property type="entry name" value="GIY-YIG endonuclease"/>
    <property type="match status" value="1"/>
</dbReference>
<organism evidence="2">
    <name type="scientific">marine sediment metagenome</name>
    <dbReference type="NCBI Taxonomy" id="412755"/>
    <lineage>
        <taxon>unclassified sequences</taxon>
        <taxon>metagenomes</taxon>
        <taxon>ecological metagenomes</taxon>
    </lineage>
</organism>
<dbReference type="AlphaFoldDB" id="A0A0F9H5Y9"/>
<name>A0A0F9H5Y9_9ZZZZ</name>
<dbReference type="SUPFAM" id="SSF82771">
    <property type="entry name" value="GIY-YIG endonuclease"/>
    <property type="match status" value="1"/>
</dbReference>
<evidence type="ECO:0000259" key="1">
    <source>
        <dbReference type="Pfam" id="PF01541"/>
    </source>
</evidence>
<dbReference type="EMBL" id="LAZR01015980">
    <property type="protein sequence ID" value="KKM06499.1"/>
    <property type="molecule type" value="Genomic_DNA"/>
</dbReference>
<dbReference type="InterPro" id="IPR035901">
    <property type="entry name" value="GIY-YIG_endonuc_sf"/>
</dbReference>
<feature type="domain" description="GIY-YIG" evidence="1">
    <location>
        <begin position="56"/>
        <end position="124"/>
    </location>
</feature>
<reference evidence="2" key="1">
    <citation type="journal article" date="2015" name="Nature">
        <title>Complex archaea that bridge the gap between prokaryotes and eukaryotes.</title>
        <authorList>
            <person name="Spang A."/>
            <person name="Saw J.H."/>
            <person name="Jorgensen S.L."/>
            <person name="Zaremba-Niedzwiedzka K."/>
            <person name="Martijn J."/>
            <person name="Lind A.E."/>
            <person name="van Eijk R."/>
            <person name="Schleper C."/>
            <person name="Guy L."/>
            <person name="Ettema T.J."/>
        </authorList>
    </citation>
    <scope>NUCLEOTIDE SEQUENCE</scope>
</reference>
<sequence length="159" mass="18757">MGNLKTDKLNFNDSEIIDAIRKIINNLIKKPQSIFQLKYKENYYFEVPNGPLPEKKGWYIILNEKKPIYVGKADNLNSRLNTNNGSIDNFANTSRTSDSIRNFIKKFNELEIFSKLEVLIITEQEFCQKFHSRLNELTNRDRLNLEKFINIFRFDFAPA</sequence>
<accession>A0A0F9H5Y9</accession>
<gene>
    <name evidence="2" type="ORF">LCGC14_1743380</name>
</gene>
<evidence type="ECO:0000313" key="2">
    <source>
        <dbReference type="EMBL" id="KKM06499.1"/>
    </source>
</evidence>
<dbReference type="Pfam" id="PF01541">
    <property type="entry name" value="GIY-YIG"/>
    <property type="match status" value="1"/>
</dbReference>